<dbReference type="OrthoDB" id="2269373at2759"/>
<evidence type="ECO:0000256" key="4">
    <source>
        <dbReference type="ARBA" id="ARBA00023242"/>
    </source>
</evidence>
<feature type="domain" description="Xylanolytic transcriptional activator regulatory" evidence="6">
    <location>
        <begin position="297"/>
        <end position="368"/>
    </location>
</feature>
<dbReference type="STRING" id="1448320.A0A319E106"/>
<feature type="compositionally biased region" description="Polar residues" evidence="5">
    <location>
        <begin position="612"/>
        <end position="627"/>
    </location>
</feature>
<organism evidence="7 8">
    <name type="scientific">Aspergillus ellipticus CBS 707.79</name>
    <dbReference type="NCBI Taxonomy" id="1448320"/>
    <lineage>
        <taxon>Eukaryota</taxon>
        <taxon>Fungi</taxon>
        <taxon>Dikarya</taxon>
        <taxon>Ascomycota</taxon>
        <taxon>Pezizomycotina</taxon>
        <taxon>Eurotiomycetes</taxon>
        <taxon>Eurotiomycetidae</taxon>
        <taxon>Eurotiales</taxon>
        <taxon>Aspergillaceae</taxon>
        <taxon>Aspergillus</taxon>
        <taxon>Aspergillus subgen. Circumdati</taxon>
    </lineage>
</organism>
<dbReference type="CDD" id="cd12148">
    <property type="entry name" value="fungal_TF_MHR"/>
    <property type="match status" value="1"/>
</dbReference>
<dbReference type="GO" id="GO:0003677">
    <property type="term" value="F:DNA binding"/>
    <property type="evidence" value="ECO:0007669"/>
    <property type="project" value="InterPro"/>
</dbReference>
<dbReference type="VEuPathDB" id="FungiDB:BO71DRAFT_430227"/>
<keyword evidence="8" id="KW-1185">Reference proteome</keyword>
<evidence type="ECO:0000256" key="2">
    <source>
        <dbReference type="ARBA" id="ARBA00023015"/>
    </source>
</evidence>
<evidence type="ECO:0000256" key="5">
    <source>
        <dbReference type="SAM" id="MobiDB-lite"/>
    </source>
</evidence>
<gene>
    <name evidence="7" type="ORF">BO71DRAFT_430227</name>
</gene>
<dbReference type="GO" id="GO:0005634">
    <property type="term" value="C:nucleus"/>
    <property type="evidence" value="ECO:0007669"/>
    <property type="project" value="UniProtKB-SubCell"/>
</dbReference>
<keyword evidence="2" id="KW-0805">Transcription regulation</keyword>
<evidence type="ECO:0000256" key="1">
    <source>
        <dbReference type="ARBA" id="ARBA00004123"/>
    </source>
</evidence>
<dbReference type="SMART" id="SM00906">
    <property type="entry name" value="Fungal_trans"/>
    <property type="match status" value="1"/>
</dbReference>
<dbReference type="Proteomes" id="UP000247810">
    <property type="component" value="Unassembled WGS sequence"/>
</dbReference>
<comment type="subcellular location">
    <subcellularLocation>
        <location evidence="1">Nucleus</location>
    </subcellularLocation>
</comment>
<name>A0A319E106_9EURO</name>
<evidence type="ECO:0000256" key="3">
    <source>
        <dbReference type="ARBA" id="ARBA00023163"/>
    </source>
</evidence>
<evidence type="ECO:0000313" key="7">
    <source>
        <dbReference type="EMBL" id="PYH94188.1"/>
    </source>
</evidence>
<dbReference type="InterPro" id="IPR050613">
    <property type="entry name" value="Sec_Metabolite_Reg"/>
</dbReference>
<feature type="region of interest" description="Disordered" evidence="5">
    <location>
        <begin position="603"/>
        <end position="643"/>
    </location>
</feature>
<dbReference type="InterPro" id="IPR007219">
    <property type="entry name" value="XnlR_reg_dom"/>
</dbReference>
<accession>A0A319E106</accession>
<dbReference type="PANTHER" id="PTHR31001">
    <property type="entry name" value="UNCHARACTERIZED TRANSCRIPTIONAL REGULATORY PROTEIN"/>
    <property type="match status" value="1"/>
</dbReference>
<evidence type="ECO:0000313" key="8">
    <source>
        <dbReference type="Proteomes" id="UP000247810"/>
    </source>
</evidence>
<dbReference type="PANTHER" id="PTHR31001:SF85">
    <property type="entry name" value="ZN(II)2CYS6 TRANSCRIPTION FACTOR (EUROFUNG)"/>
    <property type="match status" value="1"/>
</dbReference>
<dbReference type="AlphaFoldDB" id="A0A319E106"/>
<protein>
    <recommendedName>
        <fullName evidence="6">Xylanolytic transcriptional activator regulatory domain-containing protein</fullName>
    </recommendedName>
</protein>
<evidence type="ECO:0000259" key="6">
    <source>
        <dbReference type="SMART" id="SM00906"/>
    </source>
</evidence>
<keyword evidence="3" id="KW-0804">Transcription</keyword>
<reference evidence="7 8" key="1">
    <citation type="submission" date="2018-02" db="EMBL/GenBank/DDBJ databases">
        <title>The genomes of Aspergillus section Nigri reveals drivers in fungal speciation.</title>
        <authorList>
            <consortium name="DOE Joint Genome Institute"/>
            <person name="Vesth T.C."/>
            <person name="Nybo J."/>
            <person name="Theobald S."/>
            <person name="Brandl J."/>
            <person name="Frisvad J.C."/>
            <person name="Nielsen K.F."/>
            <person name="Lyhne E.K."/>
            <person name="Kogle M.E."/>
            <person name="Kuo A."/>
            <person name="Riley R."/>
            <person name="Clum A."/>
            <person name="Nolan M."/>
            <person name="Lipzen A."/>
            <person name="Salamov A."/>
            <person name="Henrissat B."/>
            <person name="Wiebenga A."/>
            <person name="De vries R.P."/>
            <person name="Grigoriev I.V."/>
            <person name="Mortensen U.H."/>
            <person name="Andersen M.R."/>
            <person name="Baker S.E."/>
        </authorList>
    </citation>
    <scope>NUCLEOTIDE SEQUENCE [LARGE SCALE GENOMIC DNA]</scope>
    <source>
        <strain evidence="7 8">CBS 707.79</strain>
    </source>
</reference>
<dbReference type="Pfam" id="PF04082">
    <property type="entry name" value="Fungal_trans"/>
    <property type="match status" value="1"/>
</dbReference>
<dbReference type="GO" id="GO:0008270">
    <property type="term" value="F:zinc ion binding"/>
    <property type="evidence" value="ECO:0007669"/>
    <property type="project" value="InterPro"/>
</dbReference>
<dbReference type="EMBL" id="KZ825876">
    <property type="protein sequence ID" value="PYH94188.1"/>
    <property type="molecule type" value="Genomic_DNA"/>
</dbReference>
<dbReference type="GO" id="GO:0006351">
    <property type="term" value="P:DNA-templated transcription"/>
    <property type="evidence" value="ECO:0007669"/>
    <property type="project" value="InterPro"/>
</dbReference>
<proteinExistence type="predicted"/>
<keyword evidence="4" id="KW-0539">Nucleus</keyword>
<sequence length="709" mass="79697">MAATHAGPPLANGLQPLSCLRCAHRKKRQRRRVVVPTPGSSRTQQCVRLERYKEVFKDLGADVESIANSPQGSNTIVDSHMRDNLPPGETEDAIVTAATGNDLVVMGGKSPYIESNLWTRIGEDSYAGRIHLDPDSRWDGEKDTVPDERTGPCKVSGLALGVLSPETPSVEELYPPQQHFQHLWQTYLSNIHPVTMILHGPSAGEVLTAAMKGHGRPPKDVEALLFAAMACALVFVTDAECTPLLGCKKSILFARYRLGCEVALTNASFLISSKVRVLQAYTIYLVAIGPHVDPCELWNLTGIAKRNARRLGLHQESFTAALTPFQMEMRRRLWSQIVMYDAMAAQSADLYQPDPHCHTLAPRNVNDTDWSPSMKDPPMERVGATDMTFCNLRYKVMKVIREVNSGQRPWALPTGEQKNAAVEQLYRAEREKAIGKMEEEVELDPFSAIATSRLTLCKLRFTALYPGLYDSKELQDCTEKDRELLFSTALKVLEYDSNAHSQSFIHGFLWHMHQHFQWSCLMHVLEYLKTRPGEEHVDRTWKQIHRFYGFRPYLFQGPKHRLPLYKRINKMVIEEWHVQERRASERGQLLICPTYITALREQVCPDNPKGPASNSQSPSTVRSPQKSVSDHTNPDLLSGGQLGQEPVDLPNWAGFNIAVSGSEGNDMYFLDPTLAQEISMSAQGPPGVCYGPQELLLPLDRYAQRGDKW</sequence>